<evidence type="ECO:0000313" key="2">
    <source>
        <dbReference type="Proteomes" id="UP000271320"/>
    </source>
</evidence>
<dbReference type="RefSeq" id="WP_057073652.1">
    <property type="nucleotide sequence ID" value="NZ_BKDB01000010.1"/>
</dbReference>
<reference evidence="1 2" key="1">
    <citation type="submission" date="2018-10" db="EMBL/GenBank/DDBJ databases">
        <title>GWAS and RNA-Seq identify cryptic mechanisms of antimicrobial resistance in Acinetobacter baumannii.</title>
        <authorList>
            <person name="Sahl J.W."/>
        </authorList>
    </citation>
    <scope>NUCLEOTIDE SEQUENCE [LARGE SCALE GENOMIC DNA]</scope>
    <source>
        <strain evidence="1 2">TG41884</strain>
    </source>
</reference>
<organism evidence="1 2">
    <name type="scientific">Acinetobacter pittii</name>
    <name type="common">Acinetobacter genomosp. 3</name>
    <dbReference type="NCBI Taxonomy" id="48296"/>
    <lineage>
        <taxon>Bacteria</taxon>
        <taxon>Pseudomonadati</taxon>
        <taxon>Pseudomonadota</taxon>
        <taxon>Gammaproteobacteria</taxon>
        <taxon>Moraxellales</taxon>
        <taxon>Moraxellaceae</taxon>
        <taxon>Acinetobacter</taxon>
        <taxon>Acinetobacter calcoaceticus/baumannii complex</taxon>
    </lineage>
</organism>
<dbReference type="EMBL" id="RFEW01000012">
    <property type="protein sequence ID" value="RSO57862.1"/>
    <property type="molecule type" value="Genomic_DNA"/>
</dbReference>
<dbReference type="AlphaFoldDB" id="A0A3R9QEH1"/>
<evidence type="ECO:0000313" key="1">
    <source>
        <dbReference type="EMBL" id="RSO57862.1"/>
    </source>
</evidence>
<protein>
    <submittedName>
        <fullName evidence="1">Uncharacterized protein</fullName>
    </submittedName>
</protein>
<name>A0A3R9QEH1_ACIPI</name>
<accession>A0A3R9QEH1</accession>
<dbReference type="Proteomes" id="UP000271320">
    <property type="component" value="Unassembled WGS sequence"/>
</dbReference>
<gene>
    <name evidence="1" type="ORF">EA752_14680</name>
</gene>
<comment type="caution">
    <text evidence="1">The sequence shown here is derived from an EMBL/GenBank/DDBJ whole genome shotgun (WGS) entry which is preliminary data.</text>
</comment>
<proteinExistence type="predicted"/>
<sequence>MNIKLDFAKRDYSMSYSNVSLKSQQREALEKEIAEWQAQGNEIKPFEKSEQNQIRVNHGGETAYKKMGCRCKTCVTWACKKGVLLTNPKSEKVKAVNKQTPFGRLQQTTLKAYVEDHGESWEYLAARSGYTITGYQLRRIYEGQSEATLLDWNVLKTTLHILGIEA</sequence>